<dbReference type="GO" id="GO:0016787">
    <property type="term" value="F:hydrolase activity"/>
    <property type="evidence" value="ECO:0007669"/>
    <property type="project" value="UniProtKB-KW"/>
</dbReference>
<dbReference type="Pfam" id="PF00270">
    <property type="entry name" value="DEAD"/>
    <property type="match status" value="1"/>
</dbReference>
<dbReference type="InterPro" id="IPR027417">
    <property type="entry name" value="P-loop_NTPase"/>
</dbReference>
<dbReference type="InterPro" id="IPR004589">
    <property type="entry name" value="DNA_helicase_ATP-dep_RecQ"/>
</dbReference>
<dbReference type="SUPFAM" id="SSF52540">
    <property type="entry name" value="P-loop containing nucleoside triphosphate hydrolases"/>
    <property type="match status" value="1"/>
</dbReference>
<keyword evidence="2 8" id="KW-0378">Hydrolase</keyword>
<comment type="caution">
    <text evidence="8">The sequence shown here is derived from an EMBL/GenBank/DDBJ whole genome shotgun (WGS) entry which is preliminary data.</text>
</comment>
<dbReference type="PANTHER" id="PTHR13710:SF84">
    <property type="entry name" value="ATP-DEPENDENT DNA HELICASE RECS-RELATED"/>
    <property type="match status" value="1"/>
</dbReference>
<dbReference type="Proteomes" id="UP001597040">
    <property type="component" value="Unassembled WGS sequence"/>
</dbReference>
<keyword evidence="4" id="KW-0067">ATP-binding</keyword>
<keyword evidence="5" id="KW-0238">DNA-binding</keyword>
<evidence type="ECO:0000256" key="1">
    <source>
        <dbReference type="ARBA" id="ARBA00022741"/>
    </source>
</evidence>
<dbReference type="SMART" id="SM00490">
    <property type="entry name" value="HELICc"/>
    <property type="match status" value="1"/>
</dbReference>
<evidence type="ECO:0000259" key="7">
    <source>
        <dbReference type="PROSITE" id="PS51194"/>
    </source>
</evidence>
<accession>A0ABW3LM85</accession>
<dbReference type="EMBL" id="JBHTKJ010000037">
    <property type="protein sequence ID" value="MFD1039501.1"/>
    <property type="molecule type" value="Genomic_DNA"/>
</dbReference>
<dbReference type="InterPro" id="IPR011545">
    <property type="entry name" value="DEAD/DEAH_box_helicase_dom"/>
</dbReference>
<dbReference type="Pfam" id="PF00271">
    <property type="entry name" value="Helicase_C"/>
    <property type="match status" value="1"/>
</dbReference>
<dbReference type="NCBIfam" id="TIGR00614">
    <property type="entry name" value="recQ_fam"/>
    <property type="match status" value="1"/>
</dbReference>
<evidence type="ECO:0000259" key="6">
    <source>
        <dbReference type="PROSITE" id="PS51192"/>
    </source>
</evidence>
<evidence type="ECO:0000313" key="8">
    <source>
        <dbReference type="EMBL" id="MFD1039501.1"/>
    </source>
</evidence>
<evidence type="ECO:0000256" key="4">
    <source>
        <dbReference type="ARBA" id="ARBA00022840"/>
    </source>
</evidence>
<keyword evidence="3 8" id="KW-0347">Helicase</keyword>
<evidence type="ECO:0000313" key="9">
    <source>
        <dbReference type="Proteomes" id="UP001597040"/>
    </source>
</evidence>
<dbReference type="PANTHER" id="PTHR13710">
    <property type="entry name" value="DNA HELICASE RECQ FAMILY MEMBER"/>
    <property type="match status" value="1"/>
</dbReference>
<evidence type="ECO:0000256" key="5">
    <source>
        <dbReference type="ARBA" id="ARBA00023125"/>
    </source>
</evidence>
<dbReference type="GO" id="GO:0003678">
    <property type="term" value="F:DNA helicase activity"/>
    <property type="evidence" value="ECO:0007669"/>
    <property type="project" value="UniProtKB-EC"/>
</dbReference>
<feature type="domain" description="Helicase ATP-binding" evidence="6">
    <location>
        <begin position="28"/>
        <end position="195"/>
    </location>
</feature>
<keyword evidence="9" id="KW-1185">Reference proteome</keyword>
<evidence type="ECO:0000256" key="3">
    <source>
        <dbReference type="ARBA" id="ARBA00022806"/>
    </source>
</evidence>
<evidence type="ECO:0000256" key="2">
    <source>
        <dbReference type="ARBA" id="ARBA00022801"/>
    </source>
</evidence>
<proteinExistence type="predicted"/>
<dbReference type="EC" id="3.6.4.12" evidence="8"/>
<gene>
    <name evidence="8" type="ORF">ACFQ3N_14015</name>
</gene>
<dbReference type="InterPro" id="IPR001650">
    <property type="entry name" value="Helicase_C-like"/>
</dbReference>
<dbReference type="InterPro" id="IPR002464">
    <property type="entry name" value="DNA/RNA_helicase_DEAH_CS"/>
</dbReference>
<dbReference type="PROSITE" id="PS51194">
    <property type="entry name" value="HELICASE_CTER"/>
    <property type="match status" value="1"/>
</dbReference>
<reference evidence="9" key="1">
    <citation type="journal article" date="2019" name="Int. J. Syst. Evol. Microbiol.">
        <title>The Global Catalogue of Microorganisms (GCM) 10K type strain sequencing project: providing services to taxonomists for standard genome sequencing and annotation.</title>
        <authorList>
            <consortium name="The Broad Institute Genomics Platform"/>
            <consortium name="The Broad Institute Genome Sequencing Center for Infectious Disease"/>
            <person name="Wu L."/>
            <person name="Ma J."/>
        </authorList>
    </citation>
    <scope>NUCLEOTIDE SEQUENCE [LARGE SCALE GENOMIC DNA]</scope>
    <source>
        <strain evidence="9">CCUG 56754</strain>
    </source>
</reference>
<dbReference type="PROSITE" id="PS51192">
    <property type="entry name" value="HELICASE_ATP_BIND_1"/>
    <property type="match status" value="1"/>
</dbReference>
<name>A0ABW3LM85_9BACI</name>
<dbReference type="SMART" id="SM00487">
    <property type="entry name" value="DEXDc"/>
    <property type="match status" value="1"/>
</dbReference>
<keyword evidence="1" id="KW-0547">Nucleotide-binding</keyword>
<protein>
    <submittedName>
        <fullName evidence="8">RecQ family ATP-dependent DNA helicase</fullName>
        <ecNumber evidence="8">3.6.4.12</ecNumber>
    </submittedName>
</protein>
<feature type="domain" description="Helicase C-terminal" evidence="7">
    <location>
        <begin position="222"/>
        <end position="387"/>
    </location>
</feature>
<dbReference type="PROSITE" id="PS00690">
    <property type="entry name" value="DEAH_ATP_HELICASE"/>
    <property type="match status" value="1"/>
</dbReference>
<dbReference type="CDD" id="cd17920">
    <property type="entry name" value="DEXHc_RecQ"/>
    <property type="match status" value="1"/>
</dbReference>
<sequence length="516" mass="59581">MKKSNQLDEVLSKHFNYSSFRLGQKEIVVDILDGKDVFGILPTGSGKSLCYQLPAKLLNGITIVVSPLISLMIDQVKQLKANGFKEVIALNSFMNRAERNKVYQNLNKYKLIYVSPELLQQKQLMDQLSKLEVSLFVIDEAHCISQWGHEFRPDYLRLRSIIDTLNNPPILALSATATTNVQQDIIDALNRPDIIKHIYPMDRENITFCVQEVTTDSDKISKITNLVGKFRVPTIIYFSSRNTTEQVAEILSKNVTSTRIAFYHGGMEQQDRIAIQQQFMNDQLDVICCTSAFGMGINKSNIRLVIHYHFPPQIESYIQEIGRAGRDGGESISLLLFSNNDPYIPAQLIKRELPPKSDVSFIFHKMLQLYKGKLALPENEQEVKETFHIGETQFRFLHYQFEKHGMINGNQIVYDRLTWDKAFTAIINLIESRLLLKEDKLNEMLHWIYERGCLREHLYKSFQDSFNDPQYSCCSNCGFDFSAWRPEQTEYTPINSDNWQTRLKSLLINGEYNEAE</sequence>
<dbReference type="RefSeq" id="WP_390363161.1">
    <property type="nucleotide sequence ID" value="NZ_JBHTKJ010000037.1"/>
</dbReference>
<dbReference type="InterPro" id="IPR014001">
    <property type="entry name" value="Helicase_ATP-bd"/>
</dbReference>
<organism evidence="8 9">
    <name type="scientific">Virgibacillus byunsanensis</name>
    <dbReference type="NCBI Taxonomy" id="570945"/>
    <lineage>
        <taxon>Bacteria</taxon>
        <taxon>Bacillati</taxon>
        <taxon>Bacillota</taxon>
        <taxon>Bacilli</taxon>
        <taxon>Bacillales</taxon>
        <taxon>Bacillaceae</taxon>
        <taxon>Virgibacillus</taxon>
    </lineage>
</organism>
<dbReference type="Gene3D" id="3.40.50.300">
    <property type="entry name" value="P-loop containing nucleotide triphosphate hydrolases"/>
    <property type="match status" value="2"/>
</dbReference>